<name>C1H0B4_PARBA</name>
<dbReference type="VEuPathDB" id="FungiDB:PAAG_04208"/>
<dbReference type="GeneID" id="9097018"/>
<dbReference type="OrthoDB" id="3544487at2759"/>
<evidence type="ECO:0000313" key="2">
    <source>
        <dbReference type="Proteomes" id="UP000002059"/>
    </source>
</evidence>
<dbReference type="EMBL" id="KN294001">
    <property type="protein sequence ID" value="EEH33155.2"/>
    <property type="molecule type" value="Genomic_DNA"/>
</dbReference>
<dbReference type="InterPro" id="IPR021842">
    <property type="entry name" value="DUF3435"/>
</dbReference>
<accession>C1H0B4</accession>
<reference evidence="1 2" key="1">
    <citation type="journal article" date="2011" name="PLoS Genet.">
        <title>Comparative genomic analysis of human fungal pathogens causing paracoccidioidomycosis.</title>
        <authorList>
            <person name="Desjardins C.A."/>
            <person name="Champion M.D."/>
            <person name="Holder J.W."/>
            <person name="Muszewska A."/>
            <person name="Goldberg J."/>
            <person name="Bailao A.M."/>
            <person name="Brigido M.M."/>
            <person name="Ferreira M.E."/>
            <person name="Garcia A.M."/>
            <person name="Grynberg M."/>
            <person name="Gujja S."/>
            <person name="Heiman D.I."/>
            <person name="Henn M.R."/>
            <person name="Kodira C.D."/>
            <person name="Leon-Narvaez H."/>
            <person name="Longo L.V."/>
            <person name="Ma L.J."/>
            <person name="Malavazi I."/>
            <person name="Matsuo A.L."/>
            <person name="Morais F.V."/>
            <person name="Pereira M."/>
            <person name="Rodriguez-Brito S."/>
            <person name="Sakthikumar S."/>
            <person name="Salem-Izacc S.M."/>
            <person name="Sykes S.M."/>
            <person name="Teixeira M.M."/>
            <person name="Vallejo M.C."/>
            <person name="Walter M.E."/>
            <person name="Yandava C."/>
            <person name="Young S."/>
            <person name="Zeng Q."/>
            <person name="Zucker J."/>
            <person name="Felipe M.S."/>
            <person name="Goldman G.H."/>
            <person name="Haas B.J."/>
            <person name="McEwen J.G."/>
            <person name="Nino-Vega G."/>
            <person name="Puccia R."/>
            <person name="San-Blas G."/>
            <person name="Soares C.M."/>
            <person name="Birren B.W."/>
            <person name="Cuomo C.A."/>
        </authorList>
    </citation>
    <scope>NUCLEOTIDE SEQUENCE [LARGE SCALE GENOMIC DNA]</scope>
    <source>
        <strain evidence="2">ATCC MYA-826 / Pb01</strain>
    </source>
</reference>
<dbReference type="Proteomes" id="UP000002059">
    <property type="component" value="Partially assembled WGS sequence"/>
</dbReference>
<dbReference type="STRING" id="502779.C1H0B4"/>
<sequence>MTPLSCLTESDKQSSSKMNVLAALNSLFTLNVIVSDSRYESGFISHDEDDNDSQLPSEHYLALKTALKLNKDTIVKMKDIIAQMITENELTLIKNEFKILKIIFDSTLILSLHIYLLTMLFYIEEFKSISTTESVLNSAEKLYSVKVLNDKRQQSLLLKNELLNKFKHKQKLNDCEAELECVNKMCKTALEHLDDRVLAEFNLKMLKRLKIFCDQTAEVKSVYNSIVHELHNEKQQQ</sequence>
<evidence type="ECO:0000313" key="1">
    <source>
        <dbReference type="EMBL" id="EEH33155.2"/>
    </source>
</evidence>
<gene>
    <name evidence="1" type="ORF">PAAG_04208</name>
</gene>
<dbReference type="AlphaFoldDB" id="C1H0B4"/>
<organism evidence="1 2">
    <name type="scientific">Paracoccidioides lutzii (strain ATCC MYA-826 / Pb01)</name>
    <name type="common">Paracoccidioides brasiliensis</name>
    <dbReference type="NCBI Taxonomy" id="502779"/>
    <lineage>
        <taxon>Eukaryota</taxon>
        <taxon>Fungi</taxon>
        <taxon>Dikarya</taxon>
        <taxon>Ascomycota</taxon>
        <taxon>Pezizomycotina</taxon>
        <taxon>Eurotiomycetes</taxon>
        <taxon>Eurotiomycetidae</taxon>
        <taxon>Onygenales</taxon>
        <taxon>Ajellomycetaceae</taxon>
        <taxon>Paracoccidioides</taxon>
    </lineage>
</organism>
<dbReference type="Pfam" id="PF11917">
    <property type="entry name" value="DUF3435"/>
    <property type="match status" value="1"/>
</dbReference>
<proteinExistence type="predicted"/>
<dbReference type="HOGENOM" id="CLU_1170956_0_0_1"/>
<protein>
    <submittedName>
        <fullName evidence="1">Uncharacterized protein</fullName>
    </submittedName>
</protein>
<dbReference type="RefSeq" id="XP_015699433.1">
    <property type="nucleotide sequence ID" value="XM_015845207.1"/>
</dbReference>
<dbReference type="KEGG" id="pbl:PAAG_04208"/>
<keyword evidence="2" id="KW-1185">Reference proteome</keyword>